<feature type="compositionally biased region" description="Acidic residues" evidence="1">
    <location>
        <begin position="187"/>
        <end position="196"/>
    </location>
</feature>
<evidence type="ECO:0000313" key="2">
    <source>
        <dbReference type="EMBL" id="PVU84942.1"/>
    </source>
</evidence>
<dbReference type="AlphaFoldDB" id="A0A2T9XXX2"/>
<name>A0A2T9XXX2_9FUNG</name>
<dbReference type="OrthoDB" id="5590661at2759"/>
<dbReference type="Proteomes" id="UP000245699">
    <property type="component" value="Unassembled WGS sequence"/>
</dbReference>
<proteinExistence type="predicted"/>
<accession>A0A2T9XXX2</accession>
<organism evidence="2 3">
    <name type="scientific">Furculomyces boomerangus</name>
    <dbReference type="NCBI Taxonomy" id="61424"/>
    <lineage>
        <taxon>Eukaryota</taxon>
        <taxon>Fungi</taxon>
        <taxon>Fungi incertae sedis</taxon>
        <taxon>Zoopagomycota</taxon>
        <taxon>Kickxellomycotina</taxon>
        <taxon>Harpellomycetes</taxon>
        <taxon>Harpellales</taxon>
        <taxon>Harpellaceae</taxon>
        <taxon>Furculomyces</taxon>
    </lineage>
</organism>
<gene>
    <name evidence="2" type="ORF">BB559_007288</name>
</gene>
<reference evidence="2 3" key="1">
    <citation type="journal article" date="2018" name="MBio">
        <title>Comparative Genomics Reveals the Core Gene Toolbox for the Fungus-Insect Symbiosis.</title>
        <authorList>
            <person name="Wang Y."/>
            <person name="Stata M."/>
            <person name="Wang W."/>
            <person name="Stajich J.E."/>
            <person name="White M.M."/>
            <person name="Moncalvo J.M."/>
        </authorList>
    </citation>
    <scope>NUCLEOTIDE SEQUENCE [LARGE SCALE GENOMIC DNA]</scope>
    <source>
        <strain evidence="2 3">AUS-77-4</strain>
    </source>
</reference>
<dbReference type="EMBL" id="MBFT01001191">
    <property type="protein sequence ID" value="PVU84942.1"/>
    <property type="molecule type" value="Genomic_DNA"/>
</dbReference>
<sequence length="196" mass="22145">MQTITLDYPNTKNNLKRSLLHENGNDNAPSHKKHRQHLSNDEIETQPQFYINTQNFNQQINPPQVLHVLPAKNEIPIPSSVSINNKLYKKYSAEFPKESPNQTLQSNFELSLENAKSISFPHSLISKSDGSNSATNSKLMGINITQLCPNTGALVLYKKPLIDSELLEPLQEPKDEVLESESTNSQDDYEPMDIDD</sequence>
<evidence type="ECO:0000256" key="1">
    <source>
        <dbReference type="SAM" id="MobiDB-lite"/>
    </source>
</evidence>
<protein>
    <submittedName>
        <fullName evidence="2">Uncharacterized protein</fullName>
    </submittedName>
</protein>
<keyword evidence="3" id="KW-1185">Reference proteome</keyword>
<feature type="region of interest" description="Disordered" evidence="1">
    <location>
        <begin position="168"/>
        <end position="196"/>
    </location>
</feature>
<evidence type="ECO:0000313" key="3">
    <source>
        <dbReference type="Proteomes" id="UP000245699"/>
    </source>
</evidence>
<comment type="caution">
    <text evidence="2">The sequence shown here is derived from an EMBL/GenBank/DDBJ whole genome shotgun (WGS) entry which is preliminary data.</text>
</comment>